<dbReference type="AlphaFoldDB" id="A0A3M7PLN3"/>
<dbReference type="SUPFAM" id="SSF81383">
    <property type="entry name" value="F-box domain"/>
    <property type="match status" value="1"/>
</dbReference>
<gene>
    <name evidence="2" type="ORF">BpHYR1_018859</name>
</gene>
<dbReference type="InterPro" id="IPR032675">
    <property type="entry name" value="LRR_dom_sf"/>
</dbReference>
<evidence type="ECO:0000313" key="2">
    <source>
        <dbReference type="EMBL" id="RMZ99883.1"/>
    </source>
</evidence>
<evidence type="ECO:0000259" key="1">
    <source>
        <dbReference type="PROSITE" id="PS50181"/>
    </source>
</evidence>
<protein>
    <submittedName>
        <fullName evidence="2">F-box LRR-repeat 12</fullName>
    </submittedName>
</protein>
<dbReference type="PANTHER" id="PTHR20933">
    <property type="entry name" value="F-BOX ONLY PROTEIN 33"/>
    <property type="match status" value="1"/>
</dbReference>
<dbReference type="Pfam" id="PF12937">
    <property type="entry name" value="F-box-like"/>
    <property type="match status" value="1"/>
</dbReference>
<organism evidence="2 3">
    <name type="scientific">Brachionus plicatilis</name>
    <name type="common">Marine rotifer</name>
    <name type="synonym">Brachionus muelleri</name>
    <dbReference type="NCBI Taxonomy" id="10195"/>
    <lineage>
        <taxon>Eukaryota</taxon>
        <taxon>Metazoa</taxon>
        <taxon>Spiralia</taxon>
        <taxon>Gnathifera</taxon>
        <taxon>Rotifera</taxon>
        <taxon>Eurotatoria</taxon>
        <taxon>Monogononta</taxon>
        <taxon>Pseudotrocha</taxon>
        <taxon>Ploima</taxon>
        <taxon>Brachionidae</taxon>
        <taxon>Brachionus</taxon>
    </lineage>
</organism>
<sequence>MGELNENHQNLKISILDLPDIFMISVFELFSMKKRLQISRVCKKWNSLVKDASLWAKFDFRDEKNGINLDDIKNIILLYGSESSKQLFLAGNYSFHFKHKIDEKATTQLVGIDTHFLKNILPDKCSNMDKIVLEYLDLSSLIFQDFSFLKELKILSFKWCNMNQIFFNINDRTETKIEQLYLIKSGNLTVDDVKTICWKMPYLNTLCINQAQSSINDDSIHYMVKHLINLESLELTNTLISDMGIQSICESPHLAKNLKFLNISMSSCLTNSCLNLLSEHLSCLKSLYLTSCFGISNVQLLQNFVNLSYLNLNNTSIEREKIRESLLPVLPKCEIDFGHEKMLNRKLMWTINGSRNCVCSF</sequence>
<dbReference type="InterPro" id="IPR001810">
    <property type="entry name" value="F-box_dom"/>
</dbReference>
<dbReference type="STRING" id="10195.A0A3M7PLN3"/>
<comment type="caution">
    <text evidence="2">The sequence shown here is derived from an EMBL/GenBank/DDBJ whole genome shotgun (WGS) entry which is preliminary data.</text>
</comment>
<accession>A0A3M7PLN3</accession>
<dbReference type="PANTHER" id="PTHR20933:SF4">
    <property type="entry name" value="F-BOX INVOLVED IN POLYQ PATHOGENESIS, ISOFORM A"/>
    <property type="match status" value="1"/>
</dbReference>
<reference evidence="2 3" key="1">
    <citation type="journal article" date="2018" name="Sci. Rep.">
        <title>Genomic signatures of local adaptation to the degree of environmental predictability in rotifers.</title>
        <authorList>
            <person name="Franch-Gras L."/>
            <person name="Hahn C."/>
            <person name="Garcia-Roger E.M."/>
            <person name="Carmona M.J."/>
            <person name="Serra M."/>
            <person name="Gomez A."/>
        </authorList>
    </citation>
    <scope>NUCLEOTIDE SEQUENCE [LARGE SCALE GENOMIC DNA]</scope>
    <source>
        <strain evidence="2">HYR1</strain>
    </source>
</reference>
<feature type="domain" description="F-box" evidence="1">
    <location>
        <begin position="12"/>
        <end position="58"/>
    </location>
</feature>
<dbReference type="Gene3D" id="3.80.10.10">
    <property type="entry name" value="Ribonuclease Inhibitor"/>
    <property type="match status" value="1"/>
</dbReference>
<name>A0A3M7PLN3_BRAPC</name>
<dbReference type="Gene3D" id="1.20.1280.50">
    <property type="match status" value="1"/>
</dbReference>
<evidence type="ECO:0000313" key="3">
    <source>
        <dbReference type="Proteomes" id="UP000276133"/>
    </source>
</evidence>
<dbReference type="EMBL" id="REGN01010007">
    <property type="protein sequence ID" value="RMZ99883.1"/>
    <property type="molecule type" value="Genomic_DNA"/>
</dbReference>
<proteinExistence type="predicted"/>
<keyword evidence="3" id="KW-1185">Reference proteome</keyword>
<dbReference type="GO" id="GO:0031398">
    <property type="term" value="P:positive regulation of protein ubiquitination"/>
    <property type="evidence" value="ECO:0007669"/>
    <property type="project" value="TreeGrafter"/>
</dbReference>
<dbReference type="InterPro" id="IPR036047">
    <property type="entry name" value="F-box-like_dom_sf"/>
</dbReference>
<dbReference type="OrthoDB" id="3219396at2759"/>
<dbReference type="PROSITE" id="PS50181">
    <property type="entry name" value="FBOX"/>
    <property type="match status" value="1"/>
</dbReference>
<dbReference type="SUPFAM" id="SSF52047">
    <property type="entry name" value="RNI-like"/>
    <property type="match status" value="1"/>
</dbReference>
<dbReference type="Proteomes" id="UP000276133">
    <property type="component" value="Unassembled WGS sequence"/>
</dbReference>